<comment type="catalytic activity">
    <reaction evidence="5">
        <text>L-serine + acetyl-CoA = O-acetyl-L-serine + CoA</text>
        <dbReference type="Rhea" id="RHEA:24560"/>
        <dbReference type="ChEBI" id="CHEBI:33384"/>
        <dbReference type="ChEBI" id="CHEBI:57287"/>
        <dbReference type="ChEBI" id="CHEBI:57288"/>
        <dbReference type="ChEBI" id="CHEBI:58340"/>
        <dbReference type="EC" id="2.3.1.30"/>
    </reaction>
</comment>
<evidence type="ECO:0000256" key="2">
    <source>
        <dbReference type="ARBA" id="ARBA00022679"/>
    </source>
</evidence>
<keyword evidence="7" id="KW-1185">Reference proteome</keyword>
<keyword evidence="3" id="KW-0677">Repeat</keyword>
<dbReference type="InterPro" id="IPR018357">
    <property type="entry name" value="Hexapep_transf_CS"/>
</dbReference>
<dbReference type="GO" id="GO:0009001">
    <property type="term" value="F:serine O-acetyltransferase activity"/>
    <property type="evidence" value="ECO:0007669"/>
    <property type="project" value="UniProtKB-EC"/>
</dbReference>
<dbReference type="PIRSF" id="PIRSF000441">
    <property type="entry name" value="CysE"/>
    <property type="match status" value="1"/>
</dbReference>
<dbReference type="GO" id="GO:0006535">
    <property type="term" value="P:cysteine biosynthetic process from serine"/>
    <property type="evidence" value="ECO:0007669"/>
    <property type="project" value="InterPro"/>
</dbReference>
<dbReference type="Proteomes" id="UP000309872">
    <property type="component" value="Unassembled WGS sequence"/>
</dbReference>
<dbReference type="Gene3D" id="2.160.10.10">
    <property type="entry name" value="Hexapeptide repeat proteins"/>
    <property type="match status" value="1"/>
</dbReference>
<dbReference type="EMBL" id="SUKA01000012">
    <property type="protein sequence ID" value="TJY60165.1"/>
    <property type="molecule type" value="Genomic_DNA"/>
</dbReference>
<evidence type="ECO:0000256" key="5">
    <source>
        <dbReference type="PIRNR" id="PIRNR000441"/>
    </source>
</evidence>
<evidence type="ECO:0000256" key="1">
    <source>
        <dbReference type="ARBA" id="ARBA00007274"/>
    </source>
</evidence>
<dbReference type="InterPro" id="IPR045304">
    <property type="entry name" value="LbH_SAT"/>
</dbReference>
<evidence type="ECO:0000313" key="6">
    <source>
        <dbReference type="EMBL" id="TJY60165.1"/>
    </source>
</evidence>
<sequence length="186" mass="20338">MTLKDLIKSDLTRCVGNQQSFSTFLRYLYSNPGFKFIFFYRVCVKYSRTTPIGFLARFFYNRFSIKYGFQIPPTVSVGKGLLLPHFGFVVVNGNAEIGSNCNILQGVTIGNTKGGKNPGNPVIGNNVYIGPSATIVGKISIGNNVLVAPNAYVNFDVPENSIVLGNPAKVIQKANPTQDYINNISI</sequence>
<dbReference type="InterPro" id="IPR001451">
    <property type="entry name" value="Hexapep"/>
</dbReference>
<keyword evidence="4 5" id="KW-0012">Acyltransferase</keyword>
<dbReference type="SUPFAM" id="SSF51161">
    <property type="entry name" value="Trimeric LpxA-like enzymes"/>
    <property type="match status" value="1"/>
</dbReference>
<evidence type="ECO:0000313" key="7">
    <source>
        <dbReference type="Proteomes" id="UP000309872"/>
    </source>
</evidence>
<reference evidence="6 7" key="1">
    <citation type="submission" date="2019-04" db="EMBL/GenBank/DDBJ databases">
        <title>Sphingobacterium olei sp. nov., isolated from oil-contaminated soil.</title>
        <authorList>
            <person name="Liu B."/>
        </authorList>
    </citation>
    <scope>NUCLEOTIDE SEQUENCE [LARGE SCALE GENOMIC DNA]</scope>
    <source>
        <strain evidence="6 7">Y3L14</strain>
    </source>
</reference>
<comment type="similarity">
    <text evidence="1 5">Belongs to the transferase hexapeptide repeat family.</text>
</comment>
<dbReference type="EC" id="2.3.1.30" evidence="5"/>
<dbReference type="PROSITE" id="PS00101">
    <property type="entry name" value="HEXAPEP_TRANSFERASES"/>
    <property type="match status" value="1"/>
</dbReference>
<dbReference type="RefSeq" id="WP_136823170.1">
    <property type="nucleotide sequence ID" value="NZ_BMJX01000012.1"/>
</dbReference>
<dbReference type="InterPro" id="IPR011004">
    <property type="entry name" value="Trimer_LpxA-like_sf"/>
</dbReference>
<gene>
    <name evidence="6" type="ORF">FAZ19_23220</name>
</gene>
<comment type="caution">
    <text evidence="6">The sequence shown here is derived from an EMBL/GenBank/DDBJ whole genome shotgun (WGS) entry which is preliminary data.</text>
</comment>
<organism evidence="6 7">
    <name type="scientific">Sphingobacterium alkalisoli</name>
    <dbReference type="NCBI Taxonomy" id="1874115"/>
    <lineage>
        <taxon>Bacteria</taxon>
        <taxon>Pseudomonadati</taxon>
        <taxon>Bacteroidota</taxon>
        <taxon>Sphingobacteriia</taxon>
        <taxon>Sphingobacteriales</taxon>
        <taxon>Sphingobacteriaceae</taxon>
        <taxon>Sphingobacterium</taxon>
    </lineage>
</organism>
<name>A0A4U0GMS6_9SPHI</name>
<keyword evidence="2 5" id="KW-0808">Transferase</keyword>
<dbReference type="InterPro" id="IPR005881">
    <property type="entry name" value="Ser_O-AcTrfase"/>
</dbReference>
<evidence type="ECO:0000256" key="4">
    <source>
        <dbReference type="ARBA" id="ARBA00023315"/>
    </source>
</evidence>
<dbReference type="AlphaFoldDB" id="A0A4U0GMS6"/>
<dbReference type="GO" id="GO:0005737">
    <property type="term" value="C:cytoplasm"/>
    <property type="evidence" value="ECO:0007669"/>
    <property type="project" value="InterPro"/>
</dbReference>
<dbReference type="OrthoDB" id="9814490at2"/>
<accession>A0A4U0GMS6</accession>
<evidence type="ECO:0000256" key="3">
    <source>
        <dbReference type="ARBA" id="ARBA00022737"/>
    </source>
</evidence>
<proteinExistence type="inferred from homology"/>
<dbReference type="PANTHER" id="PTHR42811">
    <property type="entry name" value="SERINE ACETYLTRANSFERASE"/>
    <property type="match status" value="1"/>
</dbReference>
<protein>
    <recommendedName>
        <fullName evidence="5">Serine acetyltransferase</fullName>
        <ecNumber evidence="5">2.3.1.30</ecNumber>
    </recommendedName>
</protein>
<dbReference type="Pfam" id="PF00132">
    <property type="entry name" value="Hexapep"/>
    <property type="match status" value="1"/>
</dbReference>
<dbReference type="CDD" id="cd03354">
    <property type="entry name" value="LbH_SAT"/>
    <property type="match status" value="1"/>
</dbReference>